<organism evidence="15 16">
    <name type="scientific">Nereida ignava</name>
    <dbReference type="NCBI Taxonomy" id="282199"/>
    <lineage>
        <taxon>Bacteria</taxon>
        <taxon>Pseudomonadati</taxon>
        <taxon>Pseudomonadota</taxon>
        <taxon>Alphaproteobacteria</taxon>
        <taxon>Rhodobacterales</taxon>
        <taxon>Roseobacteraceae</taxon>
        <taxon>Nereida</taxon>
    </lineage>
</organism>
<dbReference type="SUPFAM" id="SSF52540">
    <property type="entry name" value="P-loop containing nucleoside triphosphate hydrolases"/>
    <property type="match status" value="1"/>
</dbReference>
<keyword evidence="4 11" id="KW-0812">Transmembrane</keyword>
<dbReference type="Pfam" id="PF00005">
    <property type="entry name" value="ABC_tran"/>
    <property type="match status" value="1"/>
</dbReference>
<keyword evidence="3" id="KW-1003">Cell membrane</keyword>
<feature type="transmembrane region" description="Helical" evidence="11">
    <location>
        <begin position="345"/>
        <end position="369"/>
    </location>
</feature>
<feature type="transmembrane region" description="Helical" evidence="11">
    <location>
        <begin position="208"/>
        <end position="230"/>
    </location>
</feature>
<dbReference type="InterPro" id="IPR003439">
    <property type="entry name" value="ABC_transporter-like_ATP-bd"/>
</dbReference>
<gene>
    <name evidence="15" type="primary">hlyB</name>
    <name evidence="15" type="ORF">NIG5292_01760</name>
</gene>
<dbReference type="Pfam" id="PF03412">
    <property type="entry name" value="Peptidase_C39"/>
    <property type="match status" value="1"/>
</dbReference>
<keyword evidence="2" id="KW-0813">Transport</keyword>
<protein>
    <submittedName>
        <fullName evidence="15">Alpha-hemolysin translocation ATP-binding protein HlyB</fullName>
    </submittedName>
</protein>
<dbReference type="CDD" id="cd18587">
    <property type="entry name" value="ABC_6TM_LapB_like"/>
    <property type="match status" value="1"/>
</dbReference>
<evidence type="ECO:0000256" key="10">
    <source>
        <dbReference type="SAM" id="MobiDB-lite"/>
    </source>
</evidence>
<evidence type="ECO:0000313" key="16">
    <source>
        <dbReference type="Proteomes" id="UP000048949"/>
    </source>
</evidence>
<dbReference type="PANTHER" id="PTHR43394:SF1">
    <property type="entry name" value="ATP-BINDING CASSETTE SUB-FAMILY B MEMBER 10, MITOCHONDRIAL"/>
    <property type="match status" value="1"/>
</dbReference>
<feature type="domain" description="ABC transporter" evidence="12">
    <location>
        <begin position="520"/>
        <end position="750"/>
    </location>
</feature>
<dbReference type="GO" id="GO:0006508">
    <property type="term" value="P:proteolysis"/>
    <property type="evidence" value="ECO:0007669"/>
    <property type="project" value="InterPro"/>
</dbReference>
<keyword evidence="16" id="KW-1185">Reference proteome</keyword>
<feature type="domain" description="Peptidase C39" evidence="14">
    <location>
        <begin position="55"/>
        <end position="178"/>
    </location>
</feature>
<dbReference type="EMBL" id="CVQV01000008">
    <property type="protein sequence ID" value="CRK75706.1"/>
    <property type="molecule type" value="Genomic_DNA"/>
</dbReference>
<dbReference type="Gene3D" id="3.90.70.10">
    <property type="entry name" value="Cysteine proteinases"/>
    <property type="match status" value="1"/>
</dbReference>
<proteinExistence type="predicted"/>
<dbReference type="GO" id="GO:0005886">
    <property type="term" value="C:plasma membrane"/>
    <property type="evidence" value="ECO:0007669"/>
    <property type="project" value="UniProtKB-SubCell"/>
</dbReference>
<feature type="domain" description="ABC transmembrane type-1" evidence="13">
    <location>
        <begin position="208"/>
        <end position="486"/>
    </location>
</feature>
<dbReference type="GO" id="GO:0008233">
    <property type="term" value="F:peptidase activity"/>
    <property type="evidence" value="ECO:0007669"/>
    <property type="project" value="InterPro"/>
</dbReference>
<dbReference type="InterPro" id="IPR003593">
    <property type="entry name" value="AAA+_ATPase"/>
</dbReference>
<dbReference type="InterPro" id="IPR036640">
    <property type="entry name" value="ABC1_TM_sf"/>
</dbReference>
<dbReference type="Gene3D" id="3.40.50.300">
    <property type="entry name" value="P-loop containing nucleotide triphosphate hydrolases"/>
    <property type="match status" value="1"/>
</dbReference>
<dbReference type="Pfam" id="PF00664">
    <property type="entry name" value="ABC_membrane"/>
    <property type="match status" value="1"/>
</dbReference>
<dbReference type="PROSITE" id="PS50893">
    <property type="entry name" value="ABC_TRANSPORTER_2"/>
    <property type="match status" value="1"/>
</dbReference>
<evidence type="ECO:0000259" key="12">
    <source>
        <dbReference type="PROSITE" id="PS50893"/>
    </source>
</evidence>
<dbReference type="InterPro" id="IPR027417">
    <property type="entry name" value="P-loop_NTPase"/>
</dbReference>
<feature type="transmembrane region" description="Helical" evidence="11">
    <location>
        <begin position="242"/>
        <end position="259"/>
    </location>
</feature>
<dbReference type="PROSITE" id="PS50929">
    <property type="entry name" value="ABC_TM1F"/>
    <property type="match status" value="1"/>
</dbReference>
<dbReference type="GO" id="GO:0005524">
    <property type="term" value="F:ATP binding"/>
    <property type="evidence" value="ECO:0007669"/>
    <property type="project" value="UniProtKB-KW"/>
</dbReference>
<evidence type="ECO:0000259" key="13">
    <source>
        <dbReference type="PROSITE" id="PS50929"/>
    </source>
</evidence>
<keyword evidence="8 11" id="KW-1133">Transmembrane helix</keyword>
<dbReference type="GO" id="GO:0015421">
    <property type="term" value="F:ABC-type oligopeptide transporter activity"/>
    <property type="evidence" value="ECO:0007669"/>
    <property type="project" value="TreeGrafter"/>
</dbReference>
<keyword evidence="7 15" id="KW-0067">ATP-binding</keyword>
<dbReference type="InterPro" id="IPR011527">
    <property type="entry name" value="ABC1_TM_dom"/>
</dbReference>
<dbReference type="AlphaFoldDB" id="A0A0U1NLV1"/>
<keyword evidence="9 11" id="KW-0472">Membrane</keyword>
<evidence type="ECO:0000256" key="9">
    <source>
        <dbReference type="ARBA" id="ARBA00023136"/>
    </source>
</evidence>
<feature type="compositionally biased region" description="Polar residues" evidence="10">
    <location>
        <begin position="12"/>
        <end position="34"/>
    </location>
</feature>
<accession>A0A0U1NLV1</accession>
<evidence type="ECO:0000256" key="5">
    <source>
        <dbReference type="ARBA" id="ARBA00022741"/>
    </source>
</evidence>
<name>A0A0U1NLV1_9RHOB</name>
<evidence type="ECO:0000256" key="11">
    <source>
        <dbReference type="SAM" id="Phobius"/>
    </source>
</evidence>
<dbReference type="InterPro" id="IPR017750">
    <property type="entry name" value="ATPase_T1SS"/>
</dbReference>
<keyword evidence="5" id="KW-0547">Nucleotide-binding</keyword>
<evidence type="ECO:0000256" key="3">
    <source>
        <dbReference type="ARBA" id="ARBA00022475"/>
    </source>
</evidence>
<evidence type="ECO:0000256" key="2">
    <source>
        <dbReference type="ARBA" id="ARBA00022448"/>
    </source>
</evidence>
<dbReference type="InterPro" id="IPR005074">
    <property type="entry name" value="Peptidase_C39"/>
</dbReference>
<comment type="subcellular location">
    <subcellularLocation>
        <location evidence="1">Cell membrane</location>
        <topology evidence="1">Multi-pass membrane protein</topology>
    </subcellularLocation>
</comment>
<feature type="region of interest" description="Disordered" evidence="10">
    <location>
        <begin position="1"/>
        <end position="36"/>
    </location>
</feature>
<evidence type="ECO:0000256" key="7">
    <source>
        <dbReference type="ARBA" id="ARBA00022840"/>
    </source>
</evidence>
<feature type="transmembrane region" description="Helical" evidence="11">
    <location>
        <begin position="314"/>
        <end position="339"/>
    </location>
</feature>
<evidence type="ECO:0000313" key="15">
    <source>
        <dbReference type="EMBL" id="CRK75706.1"/>
    </source>
</evidence>
<dbReference type="PROSITE" id="PS50990">
    <property type="entry name" value="PEPTIDASE_C39"/>
    <property type="match status" value="1"/>
</dbReference>
<dbReference type="NCBIfam" id="TIGR03375">
    <property type="entry name" value="type_I_sec_LssB"/>
    <property type="match status" value="1"/>
</dbReference>
<dbReference type="SMART" id="SM00382">
    <property type="entry name" value="AAA"/>
    <property type="match status" value="1"/>
</dbReference>
<evidence type="ECO:0000256" key="6">
    <source>
        <dbReference type="ARBA" id="ARBA00022801"/>
    </source>
</evidence>
<dbReference type="InterPro" id="IPR039421">
    <property type="entry name" value="Type_1_exporter"/>
</dbReference>
<dbReference type="Gene3D" id="1.20.1560.10">
    <property type="entry name" value="ABC transporter type 1, transmembrane domain"/>
    <property type="match status" value="1"/>
</dbReference>
<keyword evidence="6" id="KW-0378">Hydrolase</keyword>
<dbReference type="GO" id="GO:0016887">
    <property type="term" value="F:ATP hydrolysis activity"/>
    <property type="evidence" value="ECO:0007669"/>
    <property type="project" value="InterPro"/>
</dbReference>
<dbReference type="RefSeq" id="WP_053084869.1">
    <property type="nucleotide sequence ID" value="NZ_CVPC01000008.1"/>
</dbReference>
<evidence type="ECO:0000256" key="1">
    <source>
        <dbReference type="ARBA" id="ARBA00004651"/>
    </source>
</evidence>
<reference evidence="15 16" key="1">
    <citation type="submission" date="2015-04" db="EMBL/GenBank/DDBJ databases">
        <authorList>
            <person name="Syromyatnikov M.Y."/>
            <person name="Popov V.N."/>
        </authorList>
    </citation>
    <scope>NUCLEOTIDE SEQUENCE [LARGE SCALE GENOMIC DNA]</scope>
    <source>
        <strain evidence="15 16">CECT 5292</strain>
    </source>
</reference>
<dbReference type="PANTHER" id="PTHR43394">
    <property type="entry name" value="ATP-DEPENDENT PERMEASE MDL1, MITOCHONDRIAL"/>
    <property type="match status" value="1"/>
</dbReference>
<dbReference type="STRING" id="282199.GCA_001049735_01759"/>
<dbReference type="FunFam" id="3.40.50.300:FF:000299">
    <property type="entry name" value="ABC transporter ATP-binding protein/permease"/>
    <property type="match status" value="1"/>
</dbReference>
<dbReference type="SUPFAM" id="SSF90123">
    <property type="entry name" value="ABC transporter transmembrane region"/>
    <property type="match status" value="1"/>
</dbReference>
<dbReference type="Proteomes" id="UP000048949">
    <property type="component" value="Unassembled WGS sequence"/>
</dbReference>
<sequence>MNELTPKAASQDDASSVESAEQTTDMQPDEQSGSVELARIDVKTQEYEVDGGSGATDEAAATLVETLKIALKTVSLTFSTAALRDMAPMGETPFGPKDVVYIFNELGFDASFGELKASAIKESHLPMIAFQEDGNPFLVTQKNPDGTLTVQSIEDNFTSRDISADEFAEVYAGFTLLYRQSAQSKQNGQGGHWFWSAFSKSKWIYGQVILAAAFSNFLGLSTSLFIMVVYDRVVPNEAIESLFALTLGVMIALTFDFVIKSLRANFIDRAGKRADVTMARMIFDKILHLRLDAKGRKSGAVASVVREFDTLRDFFTSATLIAIVDLPFIFFFIFVIYLIGGNLAIVPLLAVPIVIILGLAVQPALAKLASGAMETGMSKQSVLVETLSGLNTIRATGAGRFMRQRFEEASANQSELGLKSRMFSQFAINSAASVQQFAQIALIFYGVFLIREGSTTMGGLIASVILAGRTLAPLSQLAAALARANSARQAYRSLGSLMTETSPEDEIQQRLSRPVLRGEIEFRNVSYSFPGANEPIIRNLSVKIPAGQKVALVGKMGSGKSTFSGLAAGLLTPSEGAVLIDGVDIRQIDKTDLLRNVGVMLQETWLFSGTVRENLQMGYFEYDDEHILKVAKISGVDDFIGSHPSGYDLMIREHGVGLSGGQKQTINLARAILHDPNILILDEPTSSMDTASEAATIERLSAAMDGKTMLAVTHRNSMLKMVDRVLVIDRGAIMLDSPPPNLKPHRSDPI</sequence>
<evidence type="ECO:0000256" key="4">
    <source>
        <dbReference type="ARBA" id="ARBA00022692"/>
    </source>
</evidence>
<evidence type="ECO:0000259" key="14">
    <source>
        <dbReference type="PROSITE" id="PS50990"/>
    </source>
</evidence>
<evidence type="ECO:0000256" key="8">
    <source>
        <dbReference type="ARBA" id="ARBA00022989"/>
    </source>
</evidence>